<comment type="caution">
    <text evidence="2">The sequence shown here is derived from an EMBL/GenBank/DDBJ whole genome shotgun (WGS) entry which is preliminary data.</text>
</comment>
<gene>
    <name evidence="2" type="ORF">J2Z79_003486</name>
</gene>
<dbReference type="EMBL" id="JAGGLG010000044">
    <property type="protein sequence ID" value="MBP2020032.1"/>
    <property type="molecule type" value="Genomic_DNA"/>
</dbReference>
<dbReference type="RefSeq" id="WP_209468131.1">
    <property type="nucleotide sequence ID" value="NZ_JAGGLG010000044.1"/>
</dbReference>
<sequence>MLGTTAISILALGQQGALYQGLANGLRVDQVRAAQLKAAVQGQAQNFWAFVIKRDPAAQERYEAHRQEAEKILAALADRAAVPEAERLLQGLRNVARRFDETSPRPCRSPQRSSPPWRSTSPRQTPEIARSSERAAGVAGRLEGHIRRFRI</sequence>
<evidence type="ECO:0000313" key="3">
    <source>
        <dbReference type="Proteomes" id="UP001519289"/>
    </source>
</evidence>
<feature type="compositionally biased region" description="Low complexity" evidence="1">
    <location>
        <begin position="104"/>
        <end position="126"/>
    </location>
</feature>
<reference evidence="2 3" key="1">
    <citation type="submission" date="2021-03" db="EMBL/GenBank/DDBJ databases">
        <title>Genomic Encyclopedia of Type Strains, Phase IV (KMG-IV): sequencing the most valuable type-strain genomes for metagenomic binning, comparative biology and taxonomic classification.</title>
        <authorList>
            <person name="Goeker M."/>
        </authorList>
    </citation>
    <scope>NUCLEOTIDE SEQUENCE [LARGE SCALE GENOMIC DNA]</scope>
    <source>
        <strain evidence="2 3">DSM 27138</strain>
    </source>
</reference>
<keyword evidence="3" id="KW-1185">Reference proteome</keyword>
<dbReference type="Proteomes" id="UP001519289">
    <property type="component" value="Unassembled WGS sequence"/>
</dbReference>
<proteinExistence type="predicted"/>
<organism evidence="2 3">
    <name type="scientific">Symbiobacterium terraclitae</name>
    <dbReference type="NCBI Taxonomy" id="557451"/>
    <lineage>
        <taxon>Bacteria</taxon>
        <taxon>Bacillati</taxon>
        <taxon>Bacillota</taxon>
        <taxon>Clostridia</taxon>
        <taxon>Eubacteriales</taxon>
        <taxon>Symbiobacteriaceae</taxon>
        <taxon>Symbiobacterium</taxon>
    </lineage>
</organism>
<evidence type="ECO:0000256" key="1">
    <source>
        <dbReference type="SAM" id="MobiDB-lite"/>
    </source>
</evidence>
<feature type="region of interest" description="Disordered" evidence="1">
    <location>
        <begin position="99"/>
        <end position="138"/>
    </location>
</feature>
<protein>
    <submittedName>
        <fullName evidence="2">Uncharacterized protein</fullName>
    </submittedName>
</protein>
<accession>A0ABS4JWX5</accession>
<name>A0ABS4JWX5_9FIRM</name>
<evidence type="ECO:0000313" key="2">
    <source>
        <dbReference type="EMBL" id="MBP2020032.1"/>
    </source>
</evidence>